<dbReference type="Gene3D" id="1.10.10.10">
    <property type="entry name" value="Winged helix-like DNA-binding domain superfamily/Winged helix DNA-binding domain"/>
    <property type="match status" value="1"/>
</dbReference>
<dbReference type="InterPro" id="IPR036388">
    <property type="entry name" value="WH-like_DNA-bd_sf"/>
</dbReference>
<gene>
    <name evidence="1" type="ORF">Gogos_018131</name>
</gene>
<dbReference type="OrthoDB" id="1606438at2759"/>
<organism evidence="1 2">
    <name type="scientific">Gossypium gossypioides</name>
    <name type="common">Mexican cotton</name>
    <name type="synonym">Selera gossypioides</name>
    <dbReference type="NCBI Taxonomy" id="34282"/>
    <lineage>
        <taxon>Eukaryota</taxon>
        <taxon>Viridiplantae</taxon>
        <taxon>Streptophyta</taxon>
        <taxon>Embryophyta</taxon>
        <taxon>Tracheophyta</taxon>
        <taxon>Spermatophyta</taxon>
        <taxon>Magnoliopsida</taxon>
        <taxon>eudicotyledons</taxon>
        <taxon>Gunneridae</taxon>
        <taxon>Pentapetalae</taxon>
        <taxon>rosids</taxon>
        <taxon>malvids</taxon>
        <taxon>Malvales</taxon>
        <taxon>Malvaceae</taxon>
        <taxon>Malvoideae</taxon>
        <taxon>Gossypium</taxon>
    </lineage>
</organism>
<dbReference type="AlphaFoldDB" id="A0A7J9BD67"/>
<dbReference type="EMBL" id="JABEZY010000002">
    <property type="protein sequence ID" value="MBA0734188.1"/>
    <property type="molecule type" value="Genomic_DNA"/>
</dbReference>
<accession>A0A7J9BD67</accession>
<dbReference type="Proteomes" id="UP000593579">
    <property type="component" value="Unassembled WGS sequence"/>
</dbReference>
<evidence type="ECO:0000313" key="1">
    <source>
        <dbReference type="EMBL" id="MBA0734188.1"/>
    </source>
</evidence>
<sequence>KIFTVHHPSNSGDPLYDLTHSSRRLLHDSEQTLAPMVLMENHLEAIAPWHYFRLFVKKGGLAF</sequence>
<proteinExistence type="predicted"/>
<keyword evidence="2" id="KW-1185">Reference proteome</keyword>
<protein>
    <submittedName>
        <fullName evidence="1">Uncharacterized protein</fullName>
    </submittedName>
</protein>
<evidence type="ECO:0000313" key="2">
    <source>
        <dbReference type="Proteomes" id="UP000593579"/>
    </source>
</evidence>
<feature type="non-terminal residue" evidence="1">
    <location>
        <position position="1"/>
    </location>
</feature>
<reference evidence="1 2" key="1">
    <citation type="journal article" date="2019" name="Genome Biol. Evol.">
        <title>Insights into the evolution of the New World diploid cottons (Gossypium, subgenus Houzingenia) based on genome sequencing.</title>
        <authorList>
            <person name="Grover C.E."/>
            <person name="Arick M.A. 2nd"/>
            <person name="Thrash A."/>
            <person name="Conover J.L."/>
            <person name="Sanders W.S."/>
            <person name="Peterson D.G."/>
            <person name="Frelichowski J.E."/>
            <person name="Scheffler J.A."/>
            <person name="Scheffler B.E."/>
            <person name="Wendel J.F."/>
        </authorList>
    </citation>
    <scope>NUCLEOTIDE SEQUENCE [LARGE SCALE GENOMIC DNA]</scope>
    <source>
        <strain evidence="1">5</strain>
        <tissue evidence="1">Leaf</tissue>
    </source>
</reference>
<comment type="caution">
    <text evidence="1">The sequence shown here is derived from an EMBL/GenBank/DDBJ whole genome shotgun (WGS) entry which is preliminary data.</text>
</comment>
<name>A0A7J9BD67_GOSGO</name>